<reference evidence="1" key="1">
    <citation type="submission" date="2020-09" db="EMBL/GenBank/DDBJ databases">
        <title>Genome-Enabled Discovery of Anthraquinone Biosynthesis in Senna tora.</title>
        <authorList>
            <person name="Kang S.-H."/>
            <person name="Pandey R.P."/>
            <person name="Lee C.-M."/>
            <person name="Sim J.-S."/>
            <person name="Jeong J.-T."/>
            <person name="Choi B.-S."/>
            <person name="Jung M."/>
            <person name="Ginzburg D."/>
            <person name="Zhao K."/>
            <person name="Won S.Y."/>
            <person name="Oh T.-J."/>
            <person name="Yu Y."/>
            <person name="Kim N.-H."/>
            <person name="Lee O.R."/>
            <person name="Lee T.-H."/>
            <person name="Bashyal P."/>
            <person name="Kim T.-S."/>
            <person name="Lee W.-H."/>
            <person name="Kawkins C."/>
            <person name="Kim C.-K."/>
            <person name="Kim J.S."/>
            <person name="Ahn B.O."/>
            <person name="Rhee S.Y."/>
            <person name="Sohng J.K."/>
        </authorList>
    </citation>
    <scope>NUCLEOTIDE SEQUENCE</scope>
    <source>
        <tissue evidence="1">Leaf</tissue>
    </source>
</reference>
<gene>
    <name evidence="1" type="ORF">G2W53_015601</name>
</gene>
<dbReference type="OrthoDB" id="10264154at2759"/>
<dbReference type="EMBL" id="JAAIUW010000005">
    <property type="protein sequence ID" value="KAF7833268.1"/>
    <property type="molecule type" value="Genomic_DNA"/>
</dbReference>
<proteinExistence type="predicted"/>
<dbReference type="Proteomes" id="UP000634136">
    <property type="component" value="Unassembled WGS sequence"/>
</dbReference>
<accession>A0A834WVS5</accession>
<dbReference type="AlphaFoldDB" id="A0A834WVS5"/>
<name>A0A834WVS5_9FABA</name>
<protein>
    <submittedName>
        <fullName evidence="1">Glycine cleavage system H protein, mitochondrial</fullName>
    </submittedName>
</protein>
<organism evidence="1 2">
    <name type="scientific">Senna tora</name>
    <dbReference type="NCBI Taxonomy" id="362788"/>
    <lineage>
        <taxon>Eukaryota</taxon>
        <taxon>Viridiplantae</taxon>
        <taxon>Streptophyta</taxon>
        <taxon>Embryophyta</taxon>
        <taxon>Tracheophyta</taxon>
        <taxon>Spermatophyta</taxon>
        <taxon>Magnoliopsida</taxon>
        <taxon>eudicotyledons</taxon>
        <taxon>Gunneridae</taxon>
        <taxon>Pentapetalae</taxon>
        <taxon>rosids</taxon>
        <taxon>fabids</taxon>
        <taxon>Fabales</taxon>
        <taxon>Fabaceae</taxon>
        <taxon>Caesalpinioideae</taxon>
        <taxon>Cassia clade</taxon>
        <taxon>Senna</taxon>
    </lineage>
</organism>
<keyword evidence="2" id="KW-1185">Reference proteome</keyword>
<evidence type="ECO:0000313" key="2">
    <source>
        <dbReference type="Proteomes" id="UP000634136"/>
    </source>
</evidence>
<sequence>MWASSTANALKISLSCASRPHLSRCFSSVLDGLKYAQSHEWVKHEGPVDTLGITDHAQPPSLPIRRTSKNIMAQKSTRSKLMLNLDSTTIVDPDARIPVANAARPYMWNIGTVHMKVSSLSIGNRPKTIFTIAIRFRCDDTTPLLAPVVPDEYSRVAVSSWNTQSLTRLGPGSCFIISPSVFTILASAIGEREGYRLGLKREPEKPIGPSREDVGFGKSEAAAEVGTQAVGRPPCFQGFW</sequence>
<evidence type="ECO:0000313" key="1">
    <source>
        <dbReference type="EMBL" id="KAF7833268.1"/>
    </source>
</evidence>
<comment type="caution">
    <text evidence="1">The sequence shown here is derived from an EMBL/GenBank/DDBJ whole genome shotgun (WGS) entry which is preliminary data.</text>
</comment>